<gene>
    <name evidence="7" type="ORF">GCM10010126_69020</name>
</gene>
<evidence type="ECO:0000313" key="8">
    <source>
        <dbReference type="Proteomes" id="UP000627984"/>
    </source>
</evidence>
<reference evidence="7" key="2">
    <citation type="submission" date="2022-09" db="EMBL/GenBank/DDBJ databases">
        <authorList>
            <person name="Sun Q."/>
            <person name="Ohkuma M."/>
        </authorList>
    </citation>
    <scope>NUCLEOTIDE SEQUENCE</scope>
    <source>
        <strain evidence="7">JCM 3093</strain>
    </source>
</reference>
<feature type="transmembrane region" description="Helical" evidence="6">
    <location>
        <begin position="25"/>
        <end position="43"/>
    </location>
</feature>
<sequence length="253" mass="27290">MSPRTEETAAVRQSRAERLIDRLDAPMSVLGLLFLLVVLGQNLARHPVLADVFSVASWLLWAAFAAEYALRLYVAPARLRFLRRTWWQLVFLLVPFLRFLRLLRLVRLARASGVLGSAVRGSRSAGRLLSGRLTWLAALSAIIVLASSQVLHEFAGYDDYALALHDAALATVTGEPLTVRTTALAAVIEVLLAVYSVVVFASVAAAMGAYFLSHRPSGPQDGQHPGNEPAGGPAPVHDVRVDPLDGTDPPGGR</sequence>
<name>A0AA37BNP4_9ACTN</name>
<evidence type="ECO:0000256" key="1">
    <source>
        <dbReference type="ARBA" id="ARBA00004141"/>
    </source>
</evidence>
<proteinExistence type="predicted"/>
<evidence type="ECO:0000256" key="4">
    <source>
        <dbReference type="ARBA" id="ARBA00023136"/>
    </source>
</evidence>
<dbReference type="InterPro" id="IPR027359">
    <property type="entry name" value="Volt_channel_dom_sf"/>
</dbReference>
<keyword evidence="4 6" id="KW-0472">Membrane</keyword>
<evidence type="ECO:0008006" key="9">
    <source>
        <dbReference type="Google" id="ProtNLM"/>
    </source>
</evidence>
<comment type="subcellular location">
    <subcellularLocation>
        <location evidence="1">Membrane</location>
        <topology evidence="1">Multi-pass membrane protein</topology>
    </subcellularLocation>
</comment>
<feature type="transmembrane region" description="Helical" evidence="6">
    <location>
        <begin position="133"/>
        <end position="151"/>
    </location>
</feature>
<keyword evidence="3 6" id="KW-1133">Transmembrane helix</keyword>
<dbReference type="RefSeq" id="WP_191898561.1">
    <property type="nucleotide sequence ID" value="NZ_BMQD01000049.1"/>
</dbReference>
<dbReference type="Gene3D" id="1.20.120.350">
    <property type="entry name" value="Voltage-gated potassium channels. Chain C"/>
    <property type="match status" value="1"/>
</dbReference>
<feature type="transmembrane region" description="Helical" evidence="6">
    <location>
        <begin position="55"/>
        <end position="74"/>
    </location>
</feature>
<dbReference type="EMBL" id="BMQD01000049">
    <property type="protein sequence ID" value="GGK99602.1"/>
    <property type="molecule type" value="Genomic_DNA"/>
</dbReference>
<evidence type="ECO:0000256" key="5">
    <source>
        <dbReference type="SAM" id="MobiDB-lite"/>
    </source>
</evidence>
<evidence type="ECO:0000256" key="6">
    <source>
        <dbReference type="SAM" id="Phobius"/>
    </source>
</evidence>
<comment type="caution">
    <text evidence="7">The sequence shown here is derived from an EMBL/GenBank/DDBJ whole genome shotgun (WGS) entry which is preliminary data.</text>
</comment>
<dbReference type="AlphaFoldDB" id="A0AA37BNP4"/>
<evidence type="ECO:0000256" key="2">
    <source>
        <dbReference type="ARBA" id="ARBA00022692"/>
    </source>
</evidence>
<dbReference type="GO" id="GO:0016020">
    <property type="term" value="C:membrane"/>
    <property type="evidence" value="ECO:0007669"/>
    <property type="project" value="UniProtKB-SubCell"/>
</dbReference>
<accession>A0AA37BNP4</accession>
<dbReference type="SUPFAM" id="SSF81324">
    <property type="entry name" value="Voltage-gated potassium channels"/>
    <property type="match status" value="1"/>
</dbReference>
<feature type="transmembrane region" description="Helical" evidence="6">
    <location>
        <begin position="183"/>
        <end position="212"/>
    </location>
</feature>
<organism evidence="7 8">
    <name type="scientific">Planomonospora parontospora</name>
    <dbReference type="NCBI Taxonomy" id="58119"/>
    <lineage>
        <taxon>Bacteria</taxon>
        <taxon>Bacillati</taxon>
        <taxon>Actinomycetota</taxon>
        <taxon>Actinomycetes</taxon>
        <taxon>Streptosporangiales</taxon>
        <taxon>Streptosporangiaceae</taxon>
        <taxon>Planomonospora</taxon>
    </lineage>
</organism>
<reference evidence="7" key="1">
    <citation type="journal article" date="2014" name="Int. J. Syst. Evol. Microbiol.">
        <title>Complete genome sequence of Corynebacterium casei LMG S-19264T (=DSM 44701T), isolated from a smear-ripened cheese.</title>
        <authorList>
            <consortium name="US DOE Joint Genome Institute (JGI-PGF)"/>
            <person name="Walter F."/>
            <person name="Albersmeier A."/>
            <person name="Kalinowski J."/>
            <person name="Ruckert C."/>
        </authorList>
    </citation>
    <scope>NUCLEOTIDE SEQUENCE</scope>
    <source>
        <strain evidence="7">JCM 3093</strain>
    </source>
</reference>
<dbReference type="Proteomes" id="UP000627984">
    <property type="component" value="Unassembled WGS sequence"/>
</dbReference>
<keyword evidence="2 6" id="KW-0812">Transmembrane</keyword>
<protein>
    <recommendedName>
        <fullName evidence="9">Voltage-gated potassium channel</fullName>
    </recommendedName>
</protein>
<feature type="region of interest" description="Disordered" evidence="5">
    <location>
        <begin position="217"/>
        <end position="253"/>
    </location>
</feature>
<feature type="transmembrane region" description="Helical" evidence="6">
    <location>
        <begin position="86"/>
        <end position="103"/>
    </location>
</feature>
<evidence type="ECO:0000256" key="3">
    <source>
        <dbReference type="ARBA" id="ARBA00022989"/>
    </source>
</evidence>
<evidence type="ECO:0000313" key="7">
    <source>
        <dbReference type="EMBL" id="GGK99602.1"/>
    </source>
</evidence>